<dbReference type="Gene3D" id="1.20.1600.10">
    <property type="entry name" value="Outer membrane efflux proteins (OEP)"/>
    <property type="match status" value="1"/>
</dbReference>
<feature type="chain" id="PRO_5019834799" evidence="1">
    <location>
        <begin position="23"/>
        <end position="428"/>
    </location>
</feature>
<comment type="caution">
    <text evidence="2">The sequence shown here is derived from an EMBL/GenBank/DDBJ whole genome shotgun (WGS) entry which is preliminary data.</text>
</comment>
<organism evidence="2 3">
    <name type="scientific">Mucilaginibacter gracilis</name>
    <dbReference type="NCBI Taxonomy" id="423350"/>
    <lineage>
        <taxon>Bacteria</taxon>
        <taxon>Pseudomonadati</taxon>
        <taxon>Bacteroidota</taxon>
        <taxon>Sphingobacteriia</taxon>
        <taxon>Sphingobacteriales</taxon>
        <taxon>Sphingobacteriaceae</taxon>
        <taxon>Mucilaginibacter</taxon>
    </lineage>
</organism>
<dbReference type="Proteomes" id="UP000268007">
    <property type="component" value="Unassembled WGS sequence"/>
</dbReference>
<dbReference type="PANTHER" id="PTHR30203">
    <property type="entry name" value="OUTER MEMBRANE CATION EFFLUX PROTEIN"/>
    <property type="match status" value="1"/>
</dbReference>
<sequence>MKSAFSFLLYIILVIFSQVAFAQQLNIDYFISNALKNDAGIKQNVNQQQIYGLQAQLINAQNKKPQVNFTSDYTFAPFFADNGKPISITPNPAADAFGYDAALTNGGLYATQLNVAIPLLNRKTISTLQDQNTNLAAVNLSTKKQLEHDLRKNVTDLYIQVYQAQQQEEYLQQVIQQVSEHKATVEALVKRGLLMQSDYLLLEIEQNGRETDLSTARIAEVNAYGALKNAAAISDTGFNKLQEPVIAIQASPATFYFREKFKLDSLTISLQQTAFNTKYLPALTFAGSGGMMASDFTNIPHNVGLEASLHLNIPIYDGRQRKINDSQNKITQQGIAYARDNFTIQQKNYLQNIQKQIGLFNQNMVLIKKLIQKQDLLLQLDKEKLQNGQLSIIEYIKSISDYVAAKQNLTAAKVQVLLLANQYNYYNW</sequence>
<feature type="signal peptide" evidence="1">
    <location>
        <begin position="1"/>
        <end position="22"/>
    </location>
</feature>
<dbReference type="OrthoDB" id="1091220at2"/>
<dbReference type="GO" id="GO:0015562">
    <property type="term" value="F:efflux transmembrane transporter activity"/>
    <property type="evidence" value="ECO:0007669"/>
    <property type="project" value="InterPro"/>
</dbReference>
<protein>
    <submittedName>
        <fullName evidence="2">Outer membrane protein TolC</fullName>
    </submittedName>
</protein>
<evidence type="ECO:0000313" key="3">
    <source>
        <dbReference type="Proteomes" id="UP000268007"/>
    </source>
</evidence>
<evidence type="ECO:0000256" key="1">
    <source>
        <dbReference type="SAM" id="SignalP"/>
    </source>
</evidence>
<dbReference type="SUPFAM" id="SSF56954">
    <property type="entry name" value="Outer membrane efflux proteins (OEP)"/>
    <property type="match status" value="1"/>
</dbReference>
<dbReference type="InterPro" id="IPR010131">
    <property type="entry name" value="MdtP/NodT-like"/>
</dbReference>
<evidence type="ECO:0000313" key="2">
    <source>
        <dbReference type="EMBL" id="RKR83776.1"/>
    </source>
</evidence>
<keyword evidence="1" id="KW-0732">Signal</keyword>
<gene>
    <name evidence="2" type="ORF">BDD43_3990</name>
</gene>
<name>A0A495J467_9SPHI</name>
<dbReference type="PANTHER" id="PTHR30203:SF30">
    <property type="entry name" value="OUTER MEMBRANE PROTEIN-RELATED"/>
    <property type="match status" value="1"/>
</dbReference>
<reference evidence="2 3" key="1">
    <citation type="submission" date="2018-10" db="EMBL/GenBank/DDBJ databases">
        <title>Genomic Encyclopedia of Archaeal and Bacterial Type Strains, Phase II (KMG-II): from individual species to whole genera.</title>
        <authorList>
            <person name="Goeker M."/>
        </authorList>
    </citation>
    <scope>NUCLEOTIDE SEQUENCE [LARGE SCALE GENOMIC DNA]</scope>
    <source>
        <strain evidence="2 3">DSM 18602</strain>
    </source>
</reference>
<dbReference type="AlphaFoldDB" id="A0A495J467"/>
<dbReference type="RefSeq" id="WP_121199233.1">
    <property type="nucleotide sequence ID" value="NZ_RBKU01000001.1"/>
</dbReference>
<dbReference type="EMBL" id="RBKU01000001">
    <property type="protein sequence ID" value="RKR83776.1"/>
    <property type="molecule type" value="Genomic_DNA"/>
</dbReference>
<keyword evidence="3" id="KW-1185">Reference proteome</keyword>
<proteinExistence type="predicted"/>
<accession>A0A495J467</accession>